<evidence type="ECO:0000313" key="2">
    <source>
        <dbReference type="Proteomes" id="UP000324897"/>
    </source>
</evidence>
<dbReference type="PANTHER" id="PTHR33086:SF88">
    <property type="entry name" value="OS05G0250200 PROTEIN"/>
    <property type="match status" value="1"/>
</dbReference>
<feature type="non-terminal residue" evidence="1">
    <location>
        <position position="1"/>
    </location>
</feature>
<reference evidence="1 2" key="1">
    <citation type="journal article" date="2019" name="Sci. Rep.">
        <title>A high-quality genome of Eragrostis curvula grass provides insights into Poaceae evolution and supports new strategies to enhance forage quality.</title>
        <authorList>
            <person name="Carballo J."/>
            <person name="Santos B.A.C.M."/>
            <person name="Zappacosta D."/>
            <person name="Garbus I."/>
            <person name="Selva J.P."/>
            <person name="Gallo C.A."/>
            <person name="Diaz A."/>
            <person name="Albertini E."/>
            <person name="Caccamo M."/>
            <person name="Echenique V."/>
        </authorList>
    </citation>
    <scope>NUCLEOTIDE SEQUENCE [LARGE SCALE GENOMIC DNA]</scope>
    <source>
        <strain evidence="2">cv. Victoria</strain>
        <tissue evidence="1">Leaf</tissue>
    </source>
</reference>
<dbReference type="Proteomes" id="UP000324897">
    <property type="component" value="Chromosome 3"/>
</dbReference>
<accession>A0A5J9TLK2</accession>
<organism evidence="1 2">
    <name type="scientific">Eragrostis curvula</name>
    <name type="common">weeping love grass</name>
    <dbReference type="NCBI Taxonomy" id="38414"/>
    <lineage>
        <taxon>Eukaryota</taxon>
        <taxon>Viridiplantae</taxon>
        <taxon>Streptophyta</taxon>
        <taxon>Embryophyta</taxon>
        <taxon>Tracheophyta</taxon>
        <taxon>Spermatophyta</taxon>
        <taxon>Magnoliopsida</taxon>
        <taxon>Liliopsida</taxon>
        <taxon>Poales</taxon>
        <taxon>Poaceae</taxon>
        <taxon>PACMAD clade</taxon>
        <taxon>Chloridoideae</taxon>
        <taxon>Eragrostideae</taxon>
        <taxon>Eragrostidinae</taxon>
        <taxon>Eragrostis</taxon>
    </lineage>
</organism>
<dbReference type="Gramene" id="TVU12286">
    <property type="protein sequence ID" value="TVU12286"/>
    <property type="gene ID" value="EJB05_45922"/>
</dbReference>
<keyword evidence="2" id="KW-1185">Reference proteome</keyword>
<dbReference type="EMBL" id="RWGY01000039">
    <property type="protein sequence ID" value="TVU12286.1"/>
    <property type="molecule type" value="Genomic_DNA"/>
</dbReference>
<sequence>MPLWGVGGLSAAVSSRLRRGLSMAAASRPQWAMVYHAPLVCSSAPRPSLQLFEPPCASRLPVPFHLVDPQPGPDAGSDSTRRFHGGNVHVVSGDGLLFLDFTDIRGMDLVAAGHAMARAAHLGVDMGSQDPDVMRFFCNPLSGEVFRLPDAGGTKKDPTLDSHGLITHSARGHGSPDRYAIAELRMSVDYHGEALIYIIRRQGSGPRWLARSLTRGASDSRSTGQWCWTTMCWPSSAACGGLT</sequence>
<dbReference type="PANTHER" id="PTHR33086">
    <property type="entry name" value="OS05G0468200 PROTEIN-RELATED"/>
    <property type="match status" value="1"/>
</dbReference>
<gene>
    <name evidence="1" type="ORF">EJB05_45922</name>
</gene>
<comment type="caution">
    <text evidence="1">The sequence shown here is derived from an EMBL/GenBank/DDBJ whole genome shotgun (WGS) entry which is preliminary data.</text>
</comment>
<dbReference type="AlphaFoldDB" id="A0A5J9TLK2"/>
<protein>
    <recommendedName>
        <fullName evidence="3">DUF1618 domain-containing protein</fullName>
    </recommendedName>
</protein>
<evidence type="ECO:0000313" key="1">
    <source>
        <dbReference type="EMBL" id="TVU12286.1"/>
    </source>
</evidence>
<dbReference type="OrthoDB" id="10454789at2759"/>
<proteinExistence type="predicted"/>
<evidence type="ECO:0008006" key="3">
    <source>
        <dbReference type="Google" id="ProtNLM"/>
    </source>
</evidence>
<name>A0A5J9TLK2_9POAL</name>